<dbReference type="AlphaFoldDB" id="Q6A8P7"/>
<protein>
    <recommendedName>
        <fullName evidence="2">ACT domain-containing protein</fullName>
    </recommendedName>
</protein>
<dbReference type="InterPro" id="IPR002912">
    <property type="entry name" value="ACT_dom"/>
</dbReference>
<name>Q6A8P7_CUTAK</name>
<dbReference type="CDD" id="cd04887">
    <property type="entry name" value="ACT_MalLac-Enz"/>
    <property type="match status" value="1"/>
</dbReference>
<dbReference type="KEGG" id="pac:PPA1121"/>
<dbReference type="Proteomes" id="UP000000603">
    <property type="component" value="Chromosome"/>
</dbReference>
<dbReference type="EMBL" id="AE017283">
    <property type="protein sequence ID" value="AAT82869.1"/>
    <property type="molecule type" value="Genomic_DNA"/>
</dbReference>
<proteinExistence type="predicted"/>
<evidence type="ECO:0000256" key="1">
    <source>
        <dbReference type="SAM" id="MobiDB-lite"/>
    </source>
</evidence>
<evidence type="ECO:0000313" key="3">
    <source>
        <dbReference type="EMBL" id="AAT82869.1"/>
    </source>
</evidence>
<accession>Q6A8P7</accession>
<dbReference type="SUPFAM" id="SSF55021">
    <property type="entry name" value="ACT-like"/>
    <property type="match status" value="1"/>
</dbReference>
<dbReference type="InterPro" id="IPR045865">
    <property type="entry name" value="ACT-like_dom_sf"/>
</dbReference>
<dbReference type="HOGENOM" id="CLU_086331_1_0_11"/>
<feature type="domain" description="ACT" evidence="2">
    <location>
        <begin position="47"/>
        <end position="123"/>
    </location>
</feature>
<evidence type="ECO:0000259" key="2">
    <source>
        <dbReference type="PROSITE" id="PS51671"/>
    </source>
</evidence>
<sequence>MGIPFSYPRATSARGHENDSYAGRDPPKHCCGLGIVGPTRNNEGVLMIRIQLPDTPGSLGSVATAMGTANADISAIEIVEKGPDYVIDDFILTLPPTTMPDTLVSACGMLDEVHVLWLSRYPENWSIESDIAALNRMSEDPEHSAEILCGAVPVVFHTQWAALFDVDEQVIISTALAPEFTAEGIARLAPMDRTHTAELEADWMPGWGDTIIAVVPLSQGRCLVVGRQGGPGFLASELNRLQHMAALAN</sequence>
<organism evidence="3 4">
    <name type="scientific">Cutibacterium acnes (strain DSM 16379 / KPA171202)</name>
    <name type="common">Propionibacterium acnes</name>
    <dbReference type="NCBI Taxonomy" id="267747"/>
    <lineage>
        <taxon>Bacteria</taxon>
        <taxon>Bacillati</taxon>
        <taxon>Actinomycetota</taxon>
        <taxon>Actinomycetes</taxon>
        <taxon>Propionibacteriales</taxon>
        <taxon>Propionibacteriaceae</taxon>
        <taxon>Cutibacterium</taxon>
    </lineage>
</organism>
<feature type="region of interest" description="Disordered" evidence="1">
    <location>
        <begin position="1"/>
        <end position="24"/>
    </location>
</feature>
<dbReference type="PROSITE" id="PS51671">
    <property type="entry name" value="ACT"/>
    <property type="match status" value="1"/>
</dbReference>
<reference evidence="3 4" key="1">
    <citation type="journal article" date="2004" name="Science">
        <title>The complete genome sequence of Propionibacterium acnes, a commensal of human skin.</title>
        <authorList>
            <person name="Bruggemann H."/>
            <person name="Henne A."/>
            <person name="Hoster F."/>
            <person name="Liesegang H."/>
            <person name="Wiezer A."/>
            <person name="Strittmatter A."/>
            <person name="Hujer S."/>
            <person name="Durre P."/>
            <person name="Gottschalk G."/>
        </authorList>
    </citation>
    <scope>NUCLEOTIDE SEQUENCE [LARGE SCALE GENOMIC DNA]</scope>
    <source>
        <strain evidence="4">DSM 16379 / KPA171202</strain>
    </source>
</reference>
<dbReference type="eggNOG" id="COG2061">
    <property type="taxonomic scope" value="Bacteria"/>
</dbReference>
<gene>
    <name evidence="3" type="ordered locus">PPA1121</name>
</gene>
<dbReference type="EnsemblBacteria" id="AAT82869">
    <property type="protein sequence ID" value="AAT82869"/>
    <property type="gene ID" value="PPA1121"/>
</dbReference>
<evidence type="ECO:0000313" key="4">
    <source>
        <dbReference type="Proteomes" id="UP000000603"/>
    </source>
</evidence>